<dbReference type="SUPFAM" id="SSF56487">
    <property type="entry name" value="SRCR-like"/>
    <property type="match status" value="2"/>
</dbReference>
<dbReference type="SMART" id="SM00202">
    <property type="entry name" value="SR"/>
    <property type="match status" value="1"/>
</dbReference>
<keyword evidence="1 2" id="KW-1015">Disulfide bond</keyword>
<feature type="domain" description="SRCR" evidence="3">
    <location>
        <begin position="124"/>
        <end position="168"/>
    </location>
</feature>
<dbReference type="PANTHER" id="PTHR48071:SF18">
    <property type="entry name" value="DELETED IN MALIGNANT BRAIN TUMORS 1 PROTEIN-RELATED"/>
    <property type="match status" value="1"/>
</dbReference>
<dbReference type="PROSITE" id="PS50287">
    <property type="entry name" value="SRCR_2"/>
    <property type="match status" value="2"/>
</dbReference>
<reference evidence="4 5" key="1">
    <citation type="submission" date="2014-04" db="EMBL/GenBank/DDBJ databases">
        <title>Genome evolution of avian class.</title>
        <authorList>
            <person name="Zhang G."/>
            <person name="Li C."/>
        </authorList>
    </citation>
    <scope>NUCLEOTIDE SEQUENCE [LARGE SCALE GENOMIC DNA]</scope>
    <source>
        <strain evidence="4">BGI_N311</strain>
    </source>
</reference>
<accession>A0A091N807</accession>
<dbReference type="GO" id="GO:0016020">
    <property type="term" value="C:membrane"/>
    <property type="evidence" value="ECO:0007669"/>
    <property type="project" value="InterPro"/>
</dbReference>
<keyword evidence="5" id="KW-1185">Reference proteome</keyword>
<gene>
    <name evidence="4" type="ORF">N311_07092</name>
</gene>
<organism evidence="4 5">
    <name type="scientific">Apaloderma vittatum</name>
    <name type="common">Bar-tailed trogon</name>
    <dbReference type="NCBI Taxonomy" id="57397"/>
    <lineage>
        <taxon>Eukaryota</taxon>
        <taxon>Metazoa</taxon>
        <taxon>Chordata</taxon>
        <taxon>Craniata</taxon>
        <taxon>Vertebrata</taxon>
        <taxon>Euteleostomi</taxon>
        <taxon>Archelosauria</taxon>
        <taxon>Archosauria</taxon>
        <taxon>Dinosauria</taxon>
        <taxon>Saurischia</taxon>
        <taxon>Theropoda</taxon>
        <taxon>Coelurosauria</taxon>
        <taxon>Aves</taxon>
        <taxon>Neognathae</taxon>
        <taxon>Neoaves</taxon>
        <taxon>Telluraves</taxon>
        <taxon>Coraciimorphae</taxon>
        <taxon>Trogoniformes</taxon>
        <taxon>Trogonidae</taxon>
        <taxon>Apaloderma</taxon>
    </lineage>
</organism>
<evidence type="ECO:0000259" key="3">
    <source>
        <dbReference type="PROSITE" id="PS50287"/>
    </source>
</evidence>
<dbReference type="PRINTS" id="PR00258">
    <property type="entry name" value="SPERACTRCPTR"/>
</dbReference>
<dbReference type="Pfam" id="PF00530">
    <property type="entry name" value="SRCR"/>
    <property type="match status" value="2"/>
</dbReference>
<feature type="non-terminal residue" evidence="4">
    <location>
        <position position="1"/>
    </location>
</feature>
<name>A0A091N807_APAVI</name>
<dbReference type="FunFam" id="3.10.250.10:FF:000002">
    <property type="entry name" value="Scavenger receptor cysteine-rich type 1 protein M130"/>
    <property type="match status" value="1"/>
</dbReference>
<dbReference type="InterPro" id="IPR001190">
    <property type="entry name" value="SRCR"/>
</dbReference>
<dbReference type="Gene3D" id="3.10.250.10">
    <property type="entry name" value="SRCR-like domain"/>
    <property type="match status" value="2"/>
</dbReference>
<sequence length="168" mass="18205">CARRVEVKHGGQWGTVCGRFWNMNNAAVICRQLGCGSAIEIPRARLFWPGSGHIWMDFVRCRGTESALSDCTHRGWGQHHCDHGFDVGVKCSAHEHLILLPGSLPGSPRKSQTMATEPCAGRFVRLVGGDSACSGRVEIHDGSQWSTVCDSAFGPDVANVVCRNLQCG</sequence>
<dbReference type="PANTHER" id="PTHR48071">
    <property type="entry name" value="SRCR DOMAIN-CONTAINING PROTEIN"/>
    <property type="match status" value="1"/>
</dbReference>
<evidence type="ECO:0000256" key="1">
    <source>
        <dbReference type="ARBA" id="ARBA00023157"/>
    </source>
</evidence>
<feature type="disulfide bond" evidence="2">
    <location>
        <begin position="17"/>
        <end position="81"/>
    </location>
</feature>
<dbReference type="AlphaFoldDB" id="A0A091N807"/>
<feature type="disulfide bond" evidence="2">
    <location>
        <begin position="30"/>
        <end position="91"/>
    </location>
</feature>
<feature type="domain" description="SRCR" evidence="3">
    <location>
        <begin position="1"/>
        <end position="92"/>
    </location>
</feature>
<feature type="disulfide bond" evidence="2">
    <location>
        <begin position="61"/>
        <end position="71"/>
    </location>
</feature>
<comment type="caution">
    <text evidence="2">Lacks conserved residue(s) required for the propagation of feature annotation.</text>
</comment>
<dbReference type="InterPro" id="IPR036772">
    <property type="entry name" value="SRCR-like_dom_sf"/>
</dbReference>
<protein>
    <submittedName>
        <fullName evidence="4">Deleted in malignant brain tumors 1 protein</fullName>
    </submittedName>
</protein>
<dbReference type="Proteomes" id="UP000054244">
    <property type="component" value="Unassembled WGS sequence"/>
</dbReference>
<feature type="non-terminal residue" evidence="4">
    <location>
        <position position="168"/>
    </location>
</feature>
<dbReference type="EMBL" id="KL377754">
    <property type="protein sequence ID" value="KFP85137.1"/>
    <property type="molecule type" value="Genomic_DNA"/>
</dbReference>
<evidence type="ECO:0000313" key="5">
    <source>
        <dbReference type="Proteomes" id="UP000054244"/>
    </source>
</evidence>
<evidence type="ECO:0000256" key="2">
    <source>
        <dbReference type="PROSITE-ProRule" id="PRU00196"/>
    </source>
</evidence>
<proteinExistence type="predicted"/>
<evidence type="ECO:0000313" key="4">
    <source>
        <dbReference type="EMBL" id="KFP85137.1"/>
    </source>
</evidence>